<dbReference type="PROSITE" id="PS50600">
    <property type="entry name" value="ULP_PROTEASE"/>
    <property type="match status" value="1"/>
</dbReference>
<evidence type="ECO:0000259" key="5">
    <source>
        <dbReference type="PROSITE" id="PS50600"/>
    </source>
</evidence>
<accession>D3B5G7</accession>
<dbReference type="RefSeq" id="XP_020435232.1">
    <property type="nucleotide sequence ID" value="XM_020574818.1"/>
</dbReference>
<dbReference type="SUPFAM" id="SSF54001">
    <property type="entry name" value="Cysteine proteinases"/>
    <property type="match status" value="1"/>
</dbReference>
<dbReference type="GeneID" id="31359392"/>
<dbReference type="Gene3D" id="3.40.395.10">
    <property type="entry name" value="Adenoviral Proteinase, Chain A"/>
    <property type="match status" value="1"/>
</dbReference>
<gene>
    <name evidence="6" type="ORF">PPL_03905</name>
</gene>
<evidence type="ECO:0000256" key="1">
    <source>
        <dbReference type="ARBA" id="ARBA00005234"/>
    </source>
</evidence>
<sequence>MSQRNKKVKEDTDSEIEEEEEESDVDDFRNTEEEDERMSCNSLTLSFGEFVDIDKYLRTPVKDRKKSNRLDNLIAENGIVLNECPLEISQVVSGQFLGGNFIVDLKARAQTAAYVKFLVYRKSDISKLLWNIHMYGYETDPHCIRSKIKKFMTQYNFYTAEYSKSVTNFSCDDCANTTVVQQQMEKVIHTITDRLLEIEKTISEIKTQQHQQQQPTKHYVQVERLDITTDINIIDDDIKGISDDRWLNDNCINGLIVKFMQHRFTSEYDHHLIRVFDSLSFSRPVQPLYDNSTLFSIIPFNANNNHWVLYLAKRTRDKETRLVGHQIFCHDSLGGKSPLPDSIKSFFKTGQVNHLSIFRQVDTINSGVYVLMLVEYLINNYSQLGEHTDIEHFFYDIDASAYDTKQYRERLVDIIRNGAVTSEYPCLSVAMENDGYSFDCGSSDHETTTTTTTPKGKKQVSNLSPLLIPAQL</sequence>
<protein>
    <recommendedName>
        <fullName evidence="5">Ubiquitin-like protease family profile domain-containing protein</fullName>
    </recommendedName>
</protein>
<keyword evidence="7" id="KW-1185">Reference proteome</keyword>
<evidence type="ECO:0000256" key="2">
    <source>
        <dbReference type="ARBA" id="ARBA00022670"/>
    </source>
</evidence>
<dbReference type="Proteomes" id="UP000001396">
    <property type="component" value="Unassembled WGS sequence"/>
</dbReference>
<comment type="caution">
    <text evidence="6">The sequence shown here is derived from an EMBL/GenBank/DDBJ whole genome shotgun (WGS) entry which is preliminary data.</text>
</comment>
<dbReference type="AlphaFoldDB" id="D3B5G7"/>
<reference evidence="6 7" key="1">
    <citation type="journal article" date="2011" name="Genome Res.">
        <title>Phylogeny-wide analysis of social amoeba genomes highlights ancient origins for complex intercellular communication.</title>
        <authorList>
            <person name="Heidel A.J."/>
            <person name="Lawal H.M."/>
            <person name="Felder M."/>
            <person name="Schilde C."/>
            <person name="Helps N.R."/>
            <person name="Tunggal B."/>
            <person name="Rivero F."/>
            <person name="John U."/>
            <person name="Schleicher M."/>
            <person name="Eichinger L."/>
            <person name="Platzer M."/>
            <person name="Noegel A.A."/>
            <person name="Schaap P."/>
            <person name="Gloeckner G."/>
        </authorList>
    </citation>
    <scope>NUCLEOTIDE SEQUENCE [LARGE SCALE GENOMIC DNA]</scope>
    <source>
        <strain evidence="7">ATCC 26659 / Pp 5 / PN500</strain>
    </source>
</reference>
<keyword evidence="3" id="KW-0378">Hydrolase</keyword>
<dbReference type="GO" id="GO:0006508">
    <property type="term" value="P:proteolysis"/>
    <property type="evidence" value="ECO:0007669"/>
    <property type="project" value="UniProtKB-KW"/>
</dbReference>
<organism evidence="6 7">
    <name type="scientific">Heterostelium pallidum (strain ATCC 26659 / Pp 5 / PN500)</name>
    <name type="common">Cellular slime mold</name>
    <name type="synonym">Polysphondylium pallidum</name>
    <dbReference type="NCBI Taxonomy" id="670386"/>
    <lineage>
        <taxon>Eukaryota</taxon>
        <taxon>Amoebozoa</taxon>
        <taxon>Evosea</taxon>
        <taxon>Eumycetozoa</taxon>
        <taxon>Dictyostelia</taxon>
        <taxon>Acytosteliales</taxon>
        <taxon>Acytosteliaceae</taxon>
        <taxon>Heterostelium</taxon>
    </lineage>
</organism>
<feature type="domain" description="Ubiquitin-like protease family profile" evidence="5">
    <location>
        <begin position="231"/>
        <end position="377"/>
    </location>
</feature>
<dbReference type="GO" id="GO:0008234">
    <property type="term" value="F:cysteine-type peptidase activity"/>
    <property type="evidence" value="ECO:0007669"/>
    <property type="project" value="InterPro"/>
</dbReference>
<dbReference type="InterPro" id="IPR038765">
    <property type="entry name" value="Papain-like_cys_pep_sf"/>
</dbReference>
<dbReference type="InParanoid" id="D3B5G7"/>
<dbReference type="InterPro" id="IPR003653">
    <property type="entry name" value="Peptidase_C48_C"/>
</dbReference>
<dbReference type="EMBL" id="ADBJ01000017">
    <property type="protein sequence ID" value="EFA83115.1"/>
    <property type="molecule type" value="Genomic_DNA"/>
</dbReference>
<comment type="similarity">
    <text evidence="1">Belongs to the peptidase C48 family.</text>
</comment>
<proteinExistence type="inferred from homology"/>
<name>D3B5G7_HETP5</name>
<evidence type="ECO:0000256" key="4">
    <source>
        <dbReference type="SAM" id="MobiDB-lite"/>
    </source>
</evidence>
<keyword evidence="2" id="KW-0645">Protease</keyword>
<feature type="compositionally biased region" description="Acidic residues" evidence="4">
    <location>
        <begin position="12"/>
        <end position="25"/>
    </location>
</feature>
<evidence type="ECO:0000313" key="6">
    <source>
        <dbReference type="EMBL" id="EFA83115.1"/>
    </source>
</evidence>
<feature type="region of interest" description="Disordered" evidence="4">
    <location>
        <begin position="1"/>
        <end position="37"/>
    </location>
</feature>
<evidence type="ECO:0000313" key="7">
    <source>
        <dbReference type="Proteomes" id="UP000001396"/>
    </source>
</evidence>
<evidence type="ECO:0000256" key="3">
    <source>
        <dbReference type="ARBA" id="ARBA00022801"/>
    </source>
</evidence>